<dbReference type="GO" id="GO:0008237">
    <property type="term" value="F:metallopeptidase activity"/>
    <property type="evidence" value="ECO:0007669"/>
    <property type="project" value="UniProtKB-KW"/>
</dbReference>
<dbReference type="Gene3D" id="3.30.830.10">
    <property type="entry name" value="Metalloenzyme, LuxS/M16 peptidase-like"/>
    <property type="match status" value="4"/>
</dbReference>
<keyword evidence="2" id="KW-0378">Hydrolase</keyword>
<gene>
    <name evidence="2" type="ORF">AO370_0853</name>
</gene>
<evidence type="ECO:0000313" key="3">
    <source>
        <dbReference type="Proteomes" id="UP000078295"/>
    </source>
</evidence>
<protein>
    <submittedName>
        <fullName evidence="2">Metalloprotease, insulinase family</fullName>
    </submittedName>
</protein>
<keyword evidence="2" id="KW-0482">Metalloprotease</keyword>
<name>A0AB36DPI2_MORCA</name>
<dbReference type="Pfam" id="PF00675">
    <property type="entry name" value="Peptidase_M16"/>
    <property type="match status" value="1"/>
</dbReference>
<dbReference type="Pfam" id="PF05193">
    <property type="entry name" value="Peptidase_M16_C"/>
    <property type="match status" value="1"/>
</dbReference>
<dbReference type="SMART" id="SM01264">
    <property type="entry name" value="M16C_associated"/>
    <property type="match status" value="1"/>
</dbReference>
<dbReference type="PANTHER" id="PTHR43016:SF13">
    <property type="entry name" value="PRESEQUENCE PROTEASE, MITOCHONDRIAL"/>
    <property type="match status" value="1"/>
</dbReference>
<dbReference type="InterPro" id="IPR011249">
    <property type="entry name" value="Metalloenz_LuxS/M16"/>
</dbReference>
<dbReference type="Pfam" id="PF08367">
    <property type="entry name" value="M16C_assoc"/>
    <property type="match status" value="1"/>
</dbReference>
<dbReference type="SUPFAM" id="SSF63411">
    <property type="entry name" value="LuxS/MPP-like metallohydrolase"/>
    <property type="match status" value="4"/>
</dbReference>
<dbReference type="FunFam" id="3.30.830.10:FF:000011">
    <property type="entry name" value="Presequence protease, mitochondrial"/>
    <property type="match status" value="1"/>
</dbReference>
<proteinExistence type="predicted"/>
<dbReference type="GO" id="GO:0006508">
    <property type="term" value="P:proteolysis"/>
    <property type="evidence" value="ECO:0007669"/>
    <property type="project" value="InterPro"/>
</dbReference>
<accession>A0AB36DPI2</accession>
<sequence>MVKILDSFMTTLHSSFELIDKRRIEALDITVLTSRHRLTGATHYHLACDNSENALMIGFATQPMTSRGEAHILEHVVLCGSQKYPVRDPFFSMVKRSLNTFMNAMTASDWTVYPFASQNKKDFFNLLSVYLDAVFFPNIHPLDFAQEGVRVEINQDSQPEYHGIVFNEMKGAMSGEIDQLYYALMPQLFPTTTYHYNSGGDPAQIPKMTHEDLVAFHQTHYHPSNAIIMSFGNIAVDEIQAKIHDEALSHFDDIQRPAQGKKFTSVIEKPLSQPIQVYETYSADRDDKQMTHHVLAWLLPTITDPRLRLSLRLMEGVLVEHSGSPLRAYLESHPLAVAPSPLLGLDDSHYQMVFYAGVRGSEPEHAEALEKGILALLNQIADNPISQEVIETILHQIEIDQRHIGGDSMPYGLTLMLEAFSTAVHGGDPLDVWQIDEHLAWLKQQAGEPNWIQNLIRQYLIDNPHRVRLTLSADTKKAARLVDEENQALATLDTTLSDDDKKNLLTQAAQLKARQAAPDDVSILPKVGLTDIPSEVAFTKGIKTTLSLDGETYPVHLYHTGTNGLYYYQVITPLTDKVADEVINNPLLPLYLTLLSEVGTNNYDARTFQAVQASHSSGVTARISQRTQLTDKESLSSYFVVATRALNRKLEAIELVSEVMNETVFSETNRIRELLQQKQSSWQARLASAGHAYAMQTASSQMSRQARIEYAYSGLPALAALKSFLASAQADDSLWDTLCHRLSELHHTLISLPKQVLLVCEEQVSSDLLDEISKHISTKTTLTPSQKVSQKLVFDTLDELLCQQDEPKTAWLISSNVYYNAAAYQATTSEHEDTPALMVLAPFLRNGYLHSAIREKGGAYGSGASFDSNAAAFRFYSYRDPHCAKTFAHFDKSIDWLLQTNHDTEQLHEAILGIIAGMDKPGSPAGEAVKSCFNELHHRDKAWQQNLRAKILAVSIDDLKHVAQKYLKNKPSHQAVLAPIEQELALIDMGFKIKKLS</sequence>
<dbReference type="PANTHER" id="PTHR43016">
    <property type="entry name" value="PRESEQUENCE PROTEASE"/>
    <property type="match status" value="1"/>
</dbReference>
<dbReference type="GO" id="GO:0046872">
    <property type="term" value="F:metal ion binding"/>
    <property type="evidence" value="ECO:0007669"/>
    <property type="project" value="InterPro"/>
</dbReference>
<dbReference type="InterPro" id="IPR007863">
    <property type="entry name" value="Peptidase_M16_C"/>
</dbReference>
<keyword evidence="2" id="KW-0645">Protease</keyword>
<dbReference type="InterPro" id="IPR055130">
    <property type="entry name" value="PreP_C"/>
</dbReference>
<dbReference type="Proteomes" id="UP000078295">
    <property type="component" value="Unassembled WGS sequence"/>
</dbReference>
<evidence type="ECO:0000313" key="2">
    <source>
        <dbReference type="EMBL" id="OAV25932.1"/>
    </source>
</evidence>
<dbReference type="Pfam" id="PF22516">
    <property type="entry name" value="PreP_C"/>
    <property type="match status" value="1"/>
</dbReference>
<reference evidence="2 3" key="1">
    <citation type="journal article" date="2016" name="Genome Biol. Evol.">
        <title>Comparative Genomic Analyses of the Moraxella catarrhalis Serosensitive and Seroresistant Lineages Demonstrate Their Independent Evolution.</title>
        <authorList>
            <person name="Earl J.P."/>
            <person name="de Vries S.P."/>
            <person name="Ahmed A."/>
            <person name="Powell E."/>
            <person name="Schultz M.P."/>
            <person name="Hermans P.W."/>
            <person name="Hill D.J."/>
            <person name="Zhou Z."/>
            <person name="Constantinidou C.I."/>
            <person name="Hu F.Z."/>
            <person name="Bootsma H.J."/>
            <person name="Ehrlich G.D."/>
        </authorList>
    </citation>
    <scope>NUCLEOTIDE SEQUENCE [LARGE SCALE GENOMIC DNA]</scope>
    <source>
        <strain evidence="2 3">F23</strain>
    </source>
</reference>
<dbReference type="AlphaFoldDB" id="A0AB36DPI2"/>
<dbReference type="InterPro" id="IPR013578">
    <property type="entry name" value="Peptidase_M16C_assoc"/>
</dbReference>
<evidence type="ECO:0000259" key="1">
    <source>
        <dbReference type="SMART" id="SM01264"/>
    </source>
</evidence>
<comment type="caution">
    <text evidence="2">The sequence shown here is derived from an EMBL/GenBank/DDBJ whole genome shotgun (WGS) entry which is preliminary data.</text>
</comment>
<feature type="domain" description="Peptidase M16C associated" evidence="1">
    <location>
        <begin position="471"/>
        <end position="724"/>
    </location>
</feature>
<organism evidence="2 3">
    <name type="scientific">Moraxella catarrhalis</name>
    <name type="common">Branhamella catarrhalis</name>
    <dbReference type="NCBI Taxonomy" id="480"/>
    <lineage>
        <taxon>Bacteria</taxon>
        <taxon>Pseudomonadati</taxon>
        <taxon>Pseudomonadota</taxon>
        <taxon>Gammaproteobacteria</taxon>
        <taxon>Moraxellales</taxon>
        <taxon>Moraxellaceae</taxon>
        <taxon>Moraxella</taxon>
    </lineage>
</organism>
<dbReference type="InterPro" id="IPR011765">
    <property type="entry name" value="Pept_M16_N"/>
</dbReference>
<dbReference type="EMBL" id="LXHQ01000026">
    <property type="protein sequence ID" value="OAV25932.1"/>
    <property type="molecule type" value="Genomic_DNA"/>
</dbReference>